<evidence type="ECO:0000256" key="1">
    <source>
        <dbReference type="ARBA" id="ARBA00022737"/>
    </source>
</evidence>
<gene>
    <name evidence="5" type="ORF">FSP39_020248</name>
</gene>
<evidence type="ECO:0000256" key="4">
    <source>
        <dbReference type="SAM" id="MobiDB-lite"/>
    </source>
</evidence>
<proteinExistence type="predicted"/>
<sequence>MTSGLELHEAAAMGDTDSMEEYLNSKKIDVNLRDPDFNDRTALHWASAKGYVECIRLLLEHGADGTATADMDWTPAHFAAETGKLTVLRALVQADIPIYRRDKYGDKPADIARMYGHQEMVRFLKQEEINQKAKRVQKGLPANSDDETDTVKMVKEQ</sequence>
<dbReference type="InterPro" id="IPR002110">
    <property type="entry name" value="Ankyrin_rpt"/>
</dbReference>
<evidence type="ECO:0000313" key="6">
    <source>
        <dbReference type="Proteomes" id="UP001186944"/>
    </source>
</evidence>
<keyword evidence="2 3" id="KW-0040">ANK repeat</keyword>
<keyword evidence="1" id="KW-0677">Repeat</keyword>
<dbReference type="PROSITE" id="PS50088">
    <property type="entry name" value="ANK_REPEAT"/>
    <property type="match status" value="1"/>
</dbReference>
<evidence type="ECO:0000256" key="2">
    <source>
        <dbReference type="ARBA" id="ARBA00023043"/>
    </source>
</evidence>
<dbReference type="AlphaFoldDB" id="A0AA88YAY6"/>
<dbReference type="InterPro" id="IPR050776">
    <property type="entry name" value="Ank_Repeat/CDKN_Inhibitor"/>
</dbReference>
<dbReference type="InterPro" id="IPR036770">
    <property type="entry name" value="Ankyrin_rpt-contain_sf"/>
</dbReference>
<protein>
    <submittedName>
        <fullName evidence="5">Uncharacterized protein</fullName>
    </submittedName>
</protein>
<evidence type="ECO:0000256" key="3">
    <source>
        <dbReference type="PROSITE-ProRule" id="PRU00023"/>
    </source>
</evidence>
<dbReference type="Gene3D" id="1.25.40.20">
    <property type="entry name" value="Ankyrin repeat-containing domain"/>
    <property type="match status" value="2"/>
</dbReference>
<evidence type="ECO:0000313" key="5">
    <source>
        <dbReference type="EMBL" id="KAK3098515.1"/>
    </source>
</evidence>
<comment type="caution">
    <text evidence="5">The sequence shown here is derived from an EMBL/GenBank/DDBJ whole genome shotgun (WGS) entry which is preliminary data.</text>
</comment>
<dbReference type="PANTHER" id="PTHR24201:SF15">
    <property type="entry name" value="ANKYRIN REPEAT DOMAIN-CONTAINING PROTEIN 66"/>
    <property type="match status" value="1"/>
</dbReference>
<feature type="region of interest" description="Disordered" evidence="4">
    <location>
        <begin position="134"/>
        <end position="157"/>
    </location>
</feature>
<organism evidence="5 6">
    <name type="scientific">Pinctada imbricata</name>
    <name type="common">Atlantic pearl-oyster</name>
    <name type="synonym">Pinctada martensii</name>
    <dbReference type="NCBI Taxonomy" id="66713"/>
    <lineage>
        <taxon>Eukaryota</taxon>
        <taxon>Metazoa</taxon>
        <taxon>Spiralia</taxon>
        <taxon>Lophotrochozoa</taxon>
        <taxon>Mollusca</taxon>
        <taxon>Bivalvia</taxon>
        <taxon>Autobranchia</taxon>
        <taxon>Pteriomorphia</taxon>
        <taxon>Pterioida</taxon>
        <taxon>Pterioidea</taxon>
        <taxon>Pteriidae</taxon>
        <taxon>Pinctada</taxon>
    </lineage>
</organism>
<dbReference type="Pfam" id="PF12796">
    <property type="entry name" value="Ank_2"/>
    <property type="match status" value="1"/>
</dbReference>
<dbReference type="SUPFAM" id="SSF48403">
    <property type="entry name" value="Ankyrin repeat"/>
    <property type="match status" value="1"/>
</dbReference>
<reference evidence="5" key="1">
    <citation type="submission" date="2019-08" db="EMBL/GenBank/DDBJ databases">
        <title>The improved chromosome-level genome for the pearl oyster Pinctada fucata martensii using PacBio sequencing and Hi-C.</title>
        <authorList>
            <person name="Zheng Z."/>
        </authorList>
    </citation>
    <scope>NUCLEOTIDE SEQUENCE</scope>
    <source>
        <strain evidence="5">ZZ-2019</strain>
        <tissue evidence="5">Adductor muscle</tissue>
    </source>
</reference>
<dbReference type="PROSITE" id="PS50297">
    <property type="entry name" value="ANK_REP_REGION"/>
    <property type="match status" value="1"/>
</dbReference>
<dbReference type="SMART" id="SM00248">
    <property type="entry name" value="ANK"/>
    <property type="match status" value="3"/>
</dbReference>
<feature type="repeat" description="ANK" evidence="3">
    <location>
        <begin position="38"/>
        <end position="70"/>
    </location>
</feature>
<dbReference type="EMBL" id="VSWD01000007">
    <property type="protein sequence ID" value="KAK3098515.1"/>
    <property type="molecule type" value="Genomic_DNA"/>
</dbReference>
<dbReference type="PANTHER" id="PTHR24201">
    <property type="entry name" value="ANK_REP_REGION DOMAIN-CONTAINING PROTEIN"/>
    <property type="match status" value="1"/>
</dbReference>
<accession>A0AA88YAY6</accession>
<dbReference type="Proteomes" id="UP001186944">
    <property type="component" value="Unassembled WGS sequence"/>
</dbReference>
<name>A0AA88YAY6_PINIB</name>
<keyword evidence="6" id="KW-1185">Reference proteome</keyword>